<dbReference type="GO" id="GO:0042407">
    <property type="term" value="P:cristae formation"/>
    <property type="evidence" value="ECO:0007669"/>
    <property type="project" value="TreeGrafter"/>
</dbReference>
<evidence type="ECO:0000256" key="9">
    <source>
        <dbReference type="SAM" id="MobiDB-lite"/>
    </source>
</evidence>
<evidence type="ECO:0000313" key="11">
    <source>
        <dbReference type="Proteomes" id="UP001497382"/>
    </source>
</evidence>
<keyword evidence="6" id="KW-0472">Membrane</keyword>
<dbReference type="AlphaFoldDB" id="A0AAV1ZD88"/>
<dbReference type="PANTHER" id="PTHR15415:SF7">
    <property type="entry name" value="MICOS COMPLEX SUBUNIT MIC60"/>
    <property type="match status" value="1"/>
</dbReference>
<evidence type="ECO:0000256" key="5">
    <source>
        <dbReference type="ARBA" id="ARBA00023128"/>
    </source>
</evidence>
<proteinExistence type="inferred from homology"/>
<feature type="coiled-coil region" evidence="8">
    <location>
        <begin position="245"/>
        <end position="306"/>
    </location>
</feature>
<organism evidence="10 11">
    <name type="scientific">Larinioides sclopetarius</name>
    <dbReference type="NCBI Taxonomy" id="280406"/>
    <lineage>
        <taxon>Eukaryota</taxon>
        <taxon>Metazoa</taxon>
        <taxon>Ecdysozoa</taxon>
        <taxon>Arthropoda</taxon>
        <taxon>Chelicerata</taxon>
        <taxon>Arachnida</taxon>
        <taxon>Araneae</taxon>
        <taxon>Araneomorphae</taxon>
        <taxon>Entelegynae</taxon>
        <taxon>Araneoidea</taxon>
        <taxon>Araneidae</taxon>
        <taxon>Larinioides</taxon>
    </lineage>
</organism>
<feature type="region of interest" description="Disordered" evidence="9">
    <location>
        <begin position="115"/>
        <end position="181"/>
    </location>
</feature>
<evidence type="ECO:0000256" key="7">
    <source>
        <dbReference type="RuleBase" id="RU363000"/>
    </source>
</evidence>
<keyword evidence="3 7" id="KW-0999">Mitochondrion inner membrane</keyword>
<comment type="function">
    <text evidence="7">Component of the MICOS complex, a large protein complex of the mitochondrial inner membrane that plays crucial roles in the maintenance of crista junctions, inner membrane architecture, and formation of contact sites to the outer membrane.</text>
</comment>
<evidence type="ECO:0000256" key="4">
    <source>
        <dbReference type="ARBA" id="ARBA00022989"/>
    </source>
</evidence>
<feature type="compositionally biased region" description="Basic residues" evidence="9">
    <location>
        <begin position="14"/>
        <end position="23"/>
    </location>
</feature>
<keyword evidence="11" id="KW-1185">Reference proteome</keyword>
<dbReference type="PANTHER" id="PTHR15415">
    <property type="entry name" value="MITOFILIN"/>
    <property type="match status" value="1"/>
</dbReference>
<evidence type="ECO:0000313" key="10">
    <source>
        <dbReference type="EMBL" id="CAL1269702.1"/>
    </source>
</evidence>
<evidence type="ECO:0000256" key="3">
    <source>
        <dbReference type="ARBA" id="ARBA00022792"/>
    </source>
</evidence>
<evidence type="ECO:0000256" key="2">
    <source>
        <dbReference type="ARBA" id="ARBA00022692"/>
    </source>
</evidence>
<keyword evidence="5 7" id="KW-0496">Mitochondrion</keyword>
<dbReference type="Pfam" id="PF09731">
    <property type="entry name" value="Mitofilin"/>
    <property type="match status" value="1"/>
</dbReference>
<reference evidence="10 11" key="1">
    <citation type="submission" date="2024-04" db="EMBL/GenBank/DDBJ databases">
        <authorList>
            <person name="Rising A."/>
            <person name="Reimegard J."/>
            <person name="Sonavane S."/>
            <person name="Akerstrom W."/>
            <person name="Nylinder S."/>
            <person name="Hedman E."/>
            <person name="Kallberg Y."/>
        </authorList>
    </citation>
    <scope>NUCLEOTIDE SEQUENCE [LARGE SCALE GENOMIC DNA]</scope>
</reference>
<name>A0AAV1ZD88_9ARAC</name>
<gene>
    <name evidence="10" type="ORF">LARSCL_LOCUS4884</name>
</gene>
<evidence type="ECO:0000256" key="8">
    <source>
        <dbReference type="SAM" id="Coils"/>
    </source>
</evidence>
<dbReference type="GO" id="GO:0061617">
    <property type="term" value="C:MICOS complex"/>
    <property type="evidence" value="ECO:0007669"/>
    <property type="project" value="TreeGrafter"/>
</dbReference>
<dbReference type="Proteomes" id="UP001497382">
    <property type="component" value="Unassembled WGS sequence"/>
</dbReference>
<comment type="subcellular location">
    <subcellularLocation>
        <location evidence="7">Mitochondrion inner membrane</location>
        <topology evidence="7">Single-pass membrane protein</topology>
    </subcellularLocation>
</comment>
<comment type="caution">
    <text evidence="10">The sequence shown here is derived from an EMBL/GenBank/DDBJ whole genome shotgun (WGS) entry which is preliminary data.</text>
</comment>
<dbReference type="InterPro" id="IPR019133">
    <property type="entry name" value="MIC60"/>
</dbReference>
<comment type="subunit">
    <text evidence="7">Component of the mitochondrial contact site and cristae organizing system (MICOS) complex.</text>
</comment>
<feature type="region of interest" description="Disordered" evidence="9">
    <location>
        <begin position="1"/>
        <end position="32"/>
    </location>
</feature>
<evidence type="ECO:0000256" key="6">
    <source>
        <dbReference type="ARBA" id="ARBA00023136"/>
    </source>
</evidence>
<keyword evidence="2 7" id="KW-0812">Transmembrane</keyword>
<evidence type="ECO:0000256" key="1">
    <source>
        <dbReference type="ARBA" id="ARBA00010877"/>
    </source>
</evidence>
<accession>A0AAV1ZD88</accession>
<dbReference type="EMBL" id="CAXIEN010000043">
    <property type="protein sequence ID" value="CAL1269702.1"/>
    <property type="molecule type" value="Genomic_DNA"/>
</dbReference>
<comment type="similarity">
    <text evidence="1 7">Belongs to the MICOS complex subunit Mic60 family.</text>
</comment>
<keyword evidence="4" id="KW-1133">Transmembrane helix</keyword>
<keyword evidence="8" id="KW-0175">Coiled coil</keyword>
<protein>
    <recommendedName>
        <fullName evidence="7">MICOS complex subunit MIC60</fullName>
    </recommendedName>
    <alternativeName>
        <fullName evidence="7">Mitofilin</fullName>
    </alternativeName>
</protein>
<sequence length="696" mass="78142">MWRSLRLNLPKSKVSSHSKKLKRPYSSSSSSGGGGKVVFGVLAAAGAGFAGAVVYGKYDPKFKKVLQDNIPYIDHIYKLFPDEDQKPVVPTRSASDDKAKEAAMAGSLLKKKLDREREKEKLPVTEVPPQKSIDTKTKESPVQISDSKIPEPIVKISETSSTEPNVKSVEKQEAEQPSNGNLVSDMLKNLEKTSEETKVAYETAIKAVKQHTKSLYEALDLPEGKDRDIVWREVKKSGSDKSDALKSAEQKASETRVLMEKLKVNMKKLATQDKKNPLVKNAEETLSRVESQLKNAQAEVTSVETEAKTASEYQNLVSASKEQFRKELQIVLPNYVHGGKDKPFSESDLNLLIAHAHRRIEQLQKQLAKQQVTEKIRVDEAVRLQKMKDERFADSKIEAELERRNVDLESAIAERVAHLKEDFENELRQQLRRQAAAHADHIQEVLKVQEQELERKFSLDLEEKLLHQKGVFISEMSGNMSRLKGILAFLKAKSEFDKASKKAQALWLACQAMSHKISADNAGNPFPLGKDIAAVKIAADDESEFINAVLAGIPTEAVNRGVYNNEVLKERFQDVKRVCRKVALIDENNDSLYRYFLSYLQSFLIVDAVSIPKEELEGKVAVDPSEWDTFDILSRVSYCLKINDLEQALRYANQLKGEPRIVAKDWMDEVKLLLETQLAVKALLAHAAAVGVQAYH</sequence>